<dbReference type="AlphaFoldDB" id="A0A4Y2JQC0"/>
<evidence type="ECO:0000313" key="2">
    <source>
        <dbReference type="Proteomes" id="UP000499080"/>
    </source>
</evidence>
<organism evidence="1 2">
    <name type="scientific">Araneus ventricosus</name>
    <name type="common">Orbweaver spider</name>
    <name type="synonym">Epeira ventricosa</name>
    <dbReference type="NCBI Taxonomy" id="182803"/>
    <lineage>
        <taxon>Eukaryota</taxon>
        <taxon>Metazoa</taxon>
        <taxon>Ecdysozoa</taxon>
        <taxon>Arthropoda</taxon>
        <taxon>Chelicerata</taxon>
        <taxon>Arachnida</taxon>
        <taxon>Araneae</taxon>
        <taxon>Araneomorphae</taxon>
        <taxon>Entelegynae</taxon>
        <taxon>Araneoidea</taxon>
        <taxon>Araneidae</taxon>
        <taxon>Araneus</taxon>
    </lineage>
</organism>
<keyword evidence="2" id="KW-1185">Reference proteome</keyword>
<dbReference type="Proteomes" id="UP000499080">
    <property type="component" value="Unassembled WGS sequence"/>
</dbReference>
<accession>A0A4Y2JQC0</accession>
<dbReference type="EMBL" id="BGPR01003754">
    <property type="protein sequence ID" value="GBM92005.1"/>
    <property type="molecule type" value="Genomic_DNA"/>
</dbReference>
<evidence type="ECO:0000313" key="1">
    <source>
        <dbReference type="EMBL" id="GBM92005.1"/>
    </source>
</evidence>
<reference evidence="1 2" key="1">
    <citation type="journal article" date="2019" name="Sci. Rep.">
        <title>Orb-weaving spider Araneus ventricosus genome elucidates the spidroin gene catalogue.</title>
        <authorList>
            <person name="Kono N."/>
            <person name="Nakamura H."/>
            <person name="Ohtoshi R."/>
            <person name="Moran D.A.P."/>
            <person name="Shinohara A."/>
            <person name="Yoshida Y."/>
            <person name="Fujiwara M."/>
            <person name="Mori M."/>
            <person name="Tomita M."/>
            <person name="Arakawa K."/>
        </authorList>
    </citation>
    <scope>NUCLEOTIDE SEQUENCE [LARGE SCALE GENOMIC DNA]</scope>
</reference>
<sequence length="84" mass="9718">MWIRTQELSPVYPKSNSLGNKECIEYYHLQFIFKGRTSNLGYHPHRKENDRMILGAIETGLGLNNVNTFYLLLCPGIGNTWTSR</sequence>
<gene>
    <name evidence="1" type="ORF">AVEN_63850_1</name>
</gene>
<comment type="caution">
    <text evidence="1">The sequence shown here is derived from an EMBL/GenBank/DDBJ whole genome shotgun (WGS) entry which is preliminary data.</text>
</comment>
<proteinExistence type="predicted"/>
<name>A0A4Y2JQC0_ARAVE</name>
<protein>
    <submittedName>
        <fullName evidence="1">Uncharacterized protein</fullName>
    </submittedName>
</protein>